<accession>A0ABX9MHR0</accession>
<gene>
    <name evidence="5" type="primary">kipA</name>
    <name evidence="5" type="ORF">Mhypo_03224</name>
</gene>
<evidence type="ECO:0000256" key="1">
    <source>
        <dbReference type="ARBA" id="ARBA00022741"/>
    </source>
</evidence>
<comment type="caution">
    <text evidence="5">The sequence shown here is derived from an EMBL/GenBank/DDBJ whole genome shotgun (WGS) entry which is preliminary data.</text>
</comment>
<evidence type="ECO:0000256" key="3">
    <source>
        <dbReference type="ARBA" id="ARBA00022840"/>
    </source>
</evidence>
<evidence type="ECO:0000256" key="2">
    <source>
        <dbReference type="ARBA" id="ARBA00022801"/>
    </source>
</evidence>
<dbReference type="Gene3D" id="2.40.100.10">
    <property type="entry name" value="Cyclophilin-like"/>
    <property type="match status" value="1"/>
</dbReference>
<keyword evidence="6" id="KW-1185">Reference proteome</keyword>
<dbReference type="EMBL" id="QWKY01000106">
    <property type="protein sequence ID" value="RIH74713.1"/>
    <property type="molecule type" value="Genomic_DNA"/>
</dbReference>
<dbReference type="InterPro" id="IPR003778">
    <property type="entry name" value="CT_A_B"/>
</dbReference>
<feature type="domain" description="Carboxyltransferase" evidence="4">
    <location>
        <begin position="3"/>
        <end position="129"/>
    </location>
</feature>
<keyword evidence="1" id="KW-0547">Nucleotide-binding</keyword>
<dbReference type="Proteomes" id="UP000265443">
    <property type="component" value="Unassembled WGS sequence"/>
</dbReference>
<dbReference type="PANTHER" id="PTHR43309:SF3">
    <property type="entry name" value="5-OXOPROLINASE SUBUNIT C"/>
    <property type="match status" value="1"/>
</dbReference>
<reference evidence="5 6" key="1">
    <citation type="submission" date="2018-08" db="EMBL/GenBank/DDBJ databases">
        <title>Meiothermus hypogaeus DSM 23238 genome sequencing project.</title>
        <authorList>
            <person name="Da Costa M.S."/>
            <person name="Albuquerque L."/>
            <person name="Raposo P."/>
            <person name="Froufe H.J.C."/>
            <person name="Barroso C.S."/>
            <person name="Egas C."/>
        </authorList>
    </citation>
    <scope>NUCLEOTIDE SEQUENCE [LARGE SCALE GENOMIC DNA]</scope>
    <source>
        <strain evidence="5 6">DSM 23238</strain>
    </source>
</reference>
<organism evidence="5 6">
    <name type="scientific">Meiothermus hypogaeus</name>
    <dbReference type="NCBI Taxonomy" id="884155"/>
    <lineage>
        <taxon>Bacteria</taxon>
        <taxon>Thermotogati</taxon>
        <taxon>Deinococcota</taxon>
        <taxon>Deinococci</taxon>
        <taxon>Thermales</taxon>
        <taxon>Thermaceae</taxon>
        <taxon>Meiothermus</taxon>
    </lineage>
</organism>
<keyword evidence="3" id="KW-0067">ATP-binding</keyword>
<dbReference type="Pfam" id="PF02626">
    <property type="entry name" value="CT_A_B"/>
    <property type="match status" value="1"/>
</dbReference>
<dbReference type="InterPro" id="IPR052708">
    <property type="entry name" value="PxpC"/>
</dbReference>
<proteinExistence type="predicted"/>
<protein>
    <submittedName>
        <fullName evidence="5">KipI antagonist</fullName>
    </submittedName>
</protein>
<keyword evidence="2" id="KW-0378">Hydrolase</keyword>
<dbReference type="PANTHER" id="PTHR43309">
    <property type="entry name" value="5-OXOPROLINASE SUBUNIT C"/>
    <property type="match status" value="1"/>
</dbReference>
<evidence type="ECO:0000313" key="5">
    <source>
        <dbReference type="EMBL" id="RIH74713.1"/>
    </source>
</evidence>
<dbReference type="InterPro" id="IPR029000">
    <property type="entry name" value="Cyclophilin-like_dom_sf"/>
</dbReference>
<evidence type="ECO:0000313" key="6">
    <source>
        <dbReference type="Proteomes" id="UP000265443"/>
    </source>
</evidence>
<name>A0ABX9MHR0_9DEIN</name>
<dbReference type="SUPFAM" id="SSF50891">
    <property type="entry name" value="Cyclophilin-like"/>
    <property type="match status" value="1"/>
</dbReference>
<evidence type="ECO:0000259" key="4">
    <source>
        <dbReference type="SMART" id="SM00797"/>
    </source>
</evidence>
<sequence>MAEPRGARAGFGFAQPALTSPRIRLLPGPQYSREAMRALCAAPYELVSGDRMGLRLAGPEVPGGELISEATPLGAVQITPQGQPIVLLQDRGRLGGYAKPALVHPADLPRLAQMRPGQTLRFVMHHAPA</sequence>
<dbReference type="SMART" id="SM00797">
    <property type="entry name" value="AHS2"/>
    <property type="match status" value="1"/>
</dbReference>